<dbReference type="Gene3D" id="1.20.950.20">
    <property type="entry name" value="Transmembrane di-heme cytochromes, Chain C"/>
    <property type="match status" value="1"/>
</dbReference>
<feature type="transmembrane region" description="Helical" evidence="6">
    <location>
        <begin position="202"/>
        <end position="224"/>
    </location>
</feature>
<evidence type="ECO:0000313" key="8">
    <source>
        <dbReference type="EMBL" id="AUI68696.1"/>
    </source>
</evidence>
<feature type="transmembrane region" description="Helical" evidence="6">
    <location>
        <begin position="151"/>
        <end position="173"/>
    </location>
</feature>
<evidence type="ECO:0000256" key="3">
    <source>
        <dbReference type="ARBA" id="ARBA00022692"/>
    </source>
</evidence>
<dbReference type="SUPFAM" id="SSF48695">
    <property type="entry name" value="Multiheme cytochromes"/>
    <property type="match status" value="1"/>
</dbReference>
<dbReference type="PANTHER" id="PTHR30485:SF2">
    <property type="entry name" value="BLL0597 PROTEIN"/>
    <property type="match status" value="1"/>
</dbReference>
<evidence type="ECO:0000313" key="9">
    <source>
        <dbReference type="Proteomes" id="UP000234271"/>
    </source>
</evidence>
<evidence type="ECO:0000259" key="7">
    <source>
        <dbReference type="Pfam" id="PF01292"/>
    </source>
</evidence>
<dbReference type="InterPro" id="IPR036280">
    <property type="entry name" value="Multihaem_cyt_sf"/>
</dbReference>
<dbReference type="GO" id="GO:0020037">
    <property type="term" value="F:heme binding"/>
    <property type="evidence" value="ECO:0007669"/>
    <property type="project" value="TreeGrafter"/>
</dbReference>
<dbReference type="PANTHER" id="PTHR30485">
    <property type="entry name" value="NI/FE-HYDROGENASE 1 B-TYPE CYTOCHROME SUBUNIT"/>
    <property type="match status" value="1"/>
</dbReference>
<organism evidence="8 9">
    <name type="scientific">Beggiatoa leptomitoformis</name>
    <dbReference type="NCBI Taxonomy" id="288004"/>
    <lineage>
        <taxon>Bacteria</taxon>
        <taxon>Pseudomonadati</taxon>
        <taxon>Pseudomonadota</taxon>
        <taxon>Gammaproteobacteria</taxon>
        <taxon>Thiotrichales</taxon>
        <taxon>Thiotrichaceae</taxon>
        <taxon>Beggiatoa</taxon>
    </lineage>
</organism>
<feature type="transmembrane region" description="Helical" evidence="6">
    <location>
        <begin position="101"/>
        <end position="122"/>
    </location>
</feature>
<dbReference type="InterPro" id="IPR018588">
    <property type="entry name" value="Dihaem_cytochrome-c"/>
</dbReference>
<dbReference type="InterPro" id="IPR016174">
    <property type="entry name" value="Di-haem_cyt_TM"/>
</dbReference>
<dbReference type="Pfam" id="PF01292">
    <property type="entry name" value="Ni_hydr_CYTB"/>
    <property type="match status" value="1"/>
</dbReference>
<keyword evidence="4 6" id="KW-1133">Transmembrane helix</keyword>
<dbReference type="InterPro" id="IPR011577">
    <property type="entry name" value="Cyt_b561_bac/Ni-Hgenase"/>
</dbReference>
<dbReference type="InterPro" id="IPR051542">
    <property type="entry name" value="Hydrogenase_cytochrome"/>
</dbReference>
<keyword evidence="3 6" id="KW-0812">Transmembrane</keyword>
<dbReference type="OrthoDB" id="196472at2"/>
<gene>
    <name evidence="8" type="ORF">BLE401_08260</name>
</gene>
<dbReference type="SUPFAM" id="SSF81342">
    <property type="entry name" value="Transmembrane di-heme cytochromes"/>
    <property type="match status" value="1"/>
</dbReference>
<name>A0A2N9YE20_9GAMM</name>
<dbReference type="RefSeq" id="WP_062154526.1">
    <property type="nucleotide sequence ID" value="NZ_CP012373.2"/>
</dbReference>
<dbReference type="Proteomes" id="UP000234271">
    <property type="component" value="Chromosome"/>
</dbReference>
<reference evidence="9" key="1">
    <citation type="submission" date="2016-12" db="EMBL/GenBank/DDBJ databases">
        <title>Complete Genome Sequence of Beggiatoa leptomitiformis D-401.</title>
        <authorList>
            <person name="Fomenkov A."/>
            <person name="Vincze T."/>
            <person name="Grabovich M."/>
            <person name="Anton B.P."/>
            <person name="Dubinina G."/>
            <person name="Orlova M."/>
            <person name="Belousova E."/>
            <person name="Roberts R.J."/>
        </authorList>
    </citation>
    <scope>NUCLEOTIDE SEQUENCE [LARGE SCALE GENOMIC DNA]</scope>
    <source>
        <strain evidence="9">D-401</strain>
    </source>
</reference>
<dbReference type="Pfam" id="PF09626">
    <property type="entry name" value="DHC"/>
    <property type="match status" value="1"/>
</dbReference>
<dbReference type="GO" id="GO:0009055">
    <property type="term" value="F:electron transfer activity"/>
    <property type="evidence" value="ECO:0007669"/>
    <property type="project" value="InterPro"/>
</dbReference>
<sequence length="377" mass="42279">MHVDSLQVVRVWDLPTRLFHWLFALSFAVAWFTHGDDRYLHIHLFAGYVFFALLVFRLIWGVIGSYYARFTEFAYSIPTVLRYLQTLLTAQRVHYLGHNPIGGWAVFLLLSLAFTIVATGFLTQWGEEQHGILAGWFSFNMGGIAHKAHKVVAWLMLGAIAVHVAGVLAESIIHDENLVQSMISGYKISPVSIKHPIVSKHFFLASLLVITLVASGVFYFWGYFQQTADKPYIPIQGVALPINTTWQAECGACHLAYPPALLPARSWQLLLTQTSAHFNDDLALEPDTLAILQAFAQANAAEKQLSEAAWHINRSTPATQTPQRITDTYYWQTKHASVPDAYWQLPLVKQKANCAACHLDAEQGTFEDGAMHYPAIP</sequence>
<feature type="domain" description="Cytochrome b561 bacterial/Ni-hydrogenase" evidence="7">
    <location>
        <begin position="11"/>
        <end position="185"/>
    </location>
</feature>
<accession>A0A2N9YE20</accession>
<protein>
    <recommendedName>
        <fullName evidence="7">Cytochrome b561 bacterial/Ni-hydrogenase domain-containing protein</fullName>
    </recommendedName>
</protein>
<proteinExistence type="predicted"/>
<keyword evidence="5 6" id="KW-0472">Membrane</keyword>
<dbReference type="EMBL" id="CP018889">
    <property type="protein sequence ID" value="AUI68696.1"/>
    <property type="molecule type" value="Genomic_DNA"/>
</dbReference>
<evidence type="ECO:0000256" key="5">
    <source>
        <dbReference type="ARBA" id="ARBA00023136"/>
    </source>
</evidence>
<evidence type="ECO:0000256" key="6">
    <source>
        <dbReference type="SAM" id="Phobius"/>
    </source>
</evidence>
<dbReference type="GO" id="GO:0022904">
    <property type="term" value="P:respiratory electron transport chain"/>
    <property type="evidence" value="ECO:0007669"/>
    <property type="project" value="InterPro"/>
</dbReference>
<comment type="subcellular location">
    <subcellularLocation>
        <location evidence="1">Cell membrane</location>
        <topology evidence="1">Multi-pass membrane protein</topology>
    </subcellularLocation>
</comment>
<dbReference type="AlphaFoldDB" id="A0A2N9YE20"/>
<feature type="transmembrane region" description="Helical" evidence="6">
    <location>
        <begin position="18"/>
        <end position="33"/>
    </location>
</feature>
<keyword evidence="2" id="KW-1003">Cell membrane</keyword>
<keyword evidence="9" id="KW-1185">Reference proteome</keyword>
<evidence type="ECO:0000256" key="1">
    <source>
        <dbReference type="ARBA" id="ARBA00004651"/>
    </source>
</evidence>
<feature type="transmembrane region" description="Helical" evidence="6">
    <location>
        <begin position="45"/>
        <end position="68"/>
    </location>
</feature>
<evidence type="ECO:0000256" key="2">
    <source>
        <dbReference type="ARBA" id="ARBA00022475"/>
    </source>
</evidence>
<dbReference type="GO" id="GO:0005886">
    <property type="term" value="C:plasma membrane"/>
    <property type="evidence" value="ECO:0007669"/>
    <property type="project" value="UniProtKB-SubCell"/>
</dbReference>
<evidence type="ECO:0000256" key="4">
    <source>
        <dbReference type="ARBA" id="ARBA00022989"/>
    </source>
</evidence>